<dbReference type="WBParaSite" id="JU765_v2.g12875.t1">
    <property type="protein sequence ID" value="JU765_v2.g12875.t1"/>
    <property type="gene ID" value="JU765_v2.g12875"/>
</dbReference>
<evidence type="ECO:0000313" key="1">
    <source>
        <dbReference type="Proteomes" id="UP000887576"/>
    </source>
</evidence>
<protein>
    <submittedName>
        <fullName evidence="2">Uncharacterized protein</fullName>
    </submittedName>
</protein>
<sequence>MSTINRQTGLRRTYLSENDHSNHFSGKTDYSGFKNDESEQQLTFTCEKIQSQLLVSVEKLLSLSEQVDGRNDRSREQLQYYQEKIWPEIEETDLQINWLGNSVRDGINSCKIDERKLSILLEINKFQIEVQKIIQFLAEFGEELEDLLQLRQRGICGITLKVDLLDLLRRNHSKLRMKILHV</sequence>
<reference evidence="2" key="1">
    <citation type="submission" date="2022-11" db="UniProtKB">
        <authorList>
            <consortium name="WormBaseParasite"/>
        </authorList>
    </citation>
    <scope>IDENTIFICATION</scope>
</reference>
<name>A0AC34Q496_9BILA</name>
<accession>A0AC34Q496</accession>
<dbReference type="Proteomes" id="UP000887576">
    <property type="component" value="Unplaced"/>
</dbReference>
<evidence type="ECO:0000313" key="2">
    <source>
        <dbReference type="WBParaSite" id="JU765_v2.g12875.t1"/>
    </source>
</evidence>
<proteinExistence type="predicted"/>
<organism evidence="1 2">
    <name type="scientific">Panagrolaimus sp. JU765</name>
    <dbReference type="NCBI Taxonomy" id="591449"/>
    <lineage>
        <taxon>Eukaryota</taxon>
        <taxon>Metazoa</taxon>
        <taxon>Ecdysozoa</taxon>
        <taxon>Nematoda</taxon>
        <taxon>Chromadorea</taxon>
        <taxon>Rhabditida</taxon>
        <taxon>Tylenchina</taxon>
        <taxon>Panagrolaimomorpha</taxon>
        <taxon>Panagrolaimoidea</taxon>
        <taxon>Panagrolaimidae</taxon>
        <taxon>Panagrolaimus</taxon>
    </lineage>
</organism>